<dbReference type="SUPFAM" id="SSF141868">
    <property type="entry name" value="EAL domain-like"/>
    <property type="match status" value="1"/>
</dbReference>
<dbReference type="InterPro" id="IPR035965">
    <property type="entry name" value="PAS-like_dom_sf"/>
</dbReference>
<dbReference type="CDD" id="cd00156">
    <property type="entry name" value="REC"/>
    <property type="match status" value="1"/>
</dbReference>
<dbReference type="InterPro" id="IPR001633">
    <property type="entry name" value="EAL_dom"/>
</dbReference>
<proteinExistence type="predicted"/>
<dbReference type="Pfam" id="PF00990">
    <property type="entry name" value="GGDEF"/>
    <property type="match status" value="1"/>
</dbReference>
<dbReference type="PROSITE" id="PS50887">
    <property type="entry name" value="GGDEF"/>
    <property type="match status" value="1"/>
</dbReference>
<dbReference type="Proteomes" id="UP000255207">
    <property type="component" value="Unassembled WGS sequence"/>
</dbReference>
<dbReference type="InterPro" id="IPR029787">
    <property type="entry name" value="Nucleotide_cyclase"/>
</dbReference>
<dbReference type="Gene3D" id="3.30.70.270">
    <property type="match status" value="1"/>
</dbReference>
<dbReference type="SMART" id="SM00267">
    <property type="entry name" value="GGDEF"/>
    <property type="match status" value="1"/>
</dbReference>
<sequence length="831" mass="91018">MSAVHASTGSGGNAPRVLIIEDAPDDVELLLLTLRRAGLKPDYRVVDTVSGIEDALGNHAWDIVLADFNVPGTDFATILRLSKTADPDRPVIVVSGSIGEETAVELMRNGVADLILKSNMARLAPAIVRELTAARQELARREADQRFRNIVEVTGDWIWETDEAHRFTFFSEATERSSWLDAAGNLGKTRWELTDAEPDGDQDWRQHKADLAARRAFRNYRVCFGKDAGRHHLVSSGVPFFDRNGVWRGYRGITRDETPIIEAYRRAEEAETLLHDAVDSISEGFVVFDAEDRVVMVNEAYRSFHAEIADIIKPGATFEELLKAAIACGIYPDAVEHEAEWLAARMAEHRDLSGNSLRRLKDGRWMLVTERRMRNGGTAGLRMDITALKTAEAERDYLSYHDAITGLPNQALFTDRLAQALVQMHRSGVSVAVLSLELTSLADIRVSQGLEAGEAALHETGNRIQAALAAGDTVAHVGNGRYLAFSGESGCEAKLAATIARVLRSTEQGFEFNGADVPLRIAIGVSVAPSDGEEPDGLIRAATTALSGVKANPLRRYQFYRAEMTKAAVFRWNMEADLRRAIEKKEFLLHYQPQLDTRSYRVVGVEALLRWAHPEHGMISPGQFIPVAEETGLIVPLGEYALRLACTEARGWHDQLAVSVPVAVNLSAVQLAEAGLEDTVTAILRETGLPPSMLKLELTESAILSDAAAATRTMQRLAEGGIRFALDDFGMEHSSLSYLSRLPIDTLKVDYAFVSKMTEDRAHAALVQAIISMTHSLGMVAIAEGVERSDQLFYLQAYGCDALQGFLFSRPLPLAALLQVLAAGIVMPAAA</sequence>
<comment type="caution">
    <text evidence="5">The sequence shown here is derived from an EMBL/GenBank/DDBJ whole genome shotgun (WGS) entry which is preliminary data.</text>
</comment>
<dbReference type="InterPro" id="IPR035919">
    <property type="entry name" value="EAL_sf"/>
</dbReference>
<dbReference type="NCBIfam" id="TIGR00254">
    <property type="entry name" value="GGDEF"/>
    <property type="match status" value="1"/>
</dbReference>
<organism evidence="5 6">
    <name type="scientific">Bosea caraganae</name>
    <dbReference type="NCBI Taxonomy" id="2763117"/>
    <lineage>
        <taxon>Bacteria</taxon>
        <taxon>Pseudomonadati</taxon>
        <taxon>Pseudomonadota</taxon>
        <taxon>Alphaproteobacteria</taxon>
        <taxon>Hyphomicrobiales</taxon>
        <taxon>Boseaceae</taxon>
        <taxon>Bosea</taxon>
    </lineage>
</organism>
<dbReference type="CDD" id="cd01949">
    <property type="entry name" value="GGDEF"/>
    <property type="match status" value="1"/>
</dbReference>
<gene>
    <name evidence="5" type="ORF">DWE98_08815</name>
</gene>
<dbReference type="InterPro" id="IPR001789">
    <property type="entry name" value="Sig_transdc_resp-reg_receiver"/>
</dbReference>
<dbReference type="CDD" id="cd01948">
    <property type="entry name" value="EAL"/>
    <property type="match status" value="1"/>
</dbReference>
<dbReference type="Gene3D" id="3.30.450.20">
    <property type="entry name" value="PAS domain"/>
    <property type="match status" value="2"/>
</dbReference>
<feature type="modified residue" description="4-aspartylphosphate" evidence="1">
    <location>
        <position position="67"/>
    </location>
</feature>
<reference evidence="6" key="1">
    <citation type="submission" date="2018-07" db="EMBL/GenBank/DDBJ databases">
        <authorList>
            <person name="Safronova V.I."/>
            <person name="Chirak E.R."/>
            <person name="Sazanova A.L."/>
        </authorList>
    </citation>
    <scope>NUCLEOTIDE SEQUENCE [LARGE SCALE GENOMIC DNA]</scope>
    <source>
        <strain evidence="6">RCAM04685</strain>
    </source>
</reference>
<dbReference type="EMBL" id="QQTP01000003">
    <property type="protein sequence ID" value="RDJ26931.1"/>
    <property type="molecule type" value="Genomic_DNA"/>
</dbReference>
<keyword evidence="1" id="KW-0597">Phosphoprotein</keyword>
<dbReference type="AlphaFoldDB" id="A0A370L963"/>
<dbReference type="SUPFAM" id="SSF55785">
    <property type="entry name" value="PYP-like sensor domain (PAS domain)"/>
    <property type="match status" value="2"/>
</dbReference>
<feature type="domain" description="EAL" evidence="3">
    <location>
        <begin position="571"/>
        <end position="825"/>
    </location>
</feature>
<dbReference type="Pfam" id="PF00563">
    <property type="entry name" value="EAL"/>
    <property type="match status" value="1"/>
</dbReference>
<dbReference type="PROSITE" id="PS50883">
    <property type="entry name" value="EAL"/>
    <property type="match status" value="1"/>
</dbReference>
<dbReference type="PANTHER" id="PTHR44757">
    <property type="entry name" value="DIGUANYLATE CYCLASE DGCP"/>
    <property type="match status" value="1"/>
</dbReference>
<evidence type="ECO:0000259" key="2">
    <source>
        <dbReference type="PROSITE" id="PS50110"/>
    </source>
</evidence>
<protein>
    <submittedName>
        <fullName evidence="5">EAL domain-containing protein</fullName>
    </submittedName>
</protein>
<name>A0A370L963_9HYPH</name>
<dbReference type="SMART" id="SM00052">
    <property type="entry name" value="EAL"/>
    <property type="match status" value="1"/>
</dbReference>
<dbReference type="InterPro" id="IPR043128">
    <property type="entry name" value="Rev_trsase/Diguanyl_cyclase"/>
</dbReference>
<dbReference type="Gene3D" id="3.40.50.2300">
    <property type="match status" value="1"/>
</dbReference>
<dbReference type="GO" id="GO:0000160">
    <property type="term" value="P:phosphorelay signal transduction system"/>
    <property type="evidence" value="ECO:0007669"/>
    <property type="project" value="InterPro"/>
</dbReference>
<keyword evidence="6" id="KW-1185">Reference proteome</keyword>
<dbReference type="SUPFAM" id="SSF52172">
    <property type="entry name" value="CheY-like"/>
    <property type="match status" value="1"/>
</dbReference>
<dbReference type="InterPro" id="IPR000160">
    <property type="entry name" value="GGDEF_dom"/>
</dbReference>
<feature type="domain" description="Response regulatory" evidence="2">
    <location>
        <begin position="16"/>
        <end position="132"/>
    </location>
</feature>
<evidence type="ECO:0000256" key="1">
    <source>
        <dbReference type="PROSITE-ProRule" id="PRU00169"/>
    </source>
</evidence>
<dbReference type="Pfam" id="PF12860">
    <property type="entry name" value="PAS_7"/>
    <property type="match status" value="1"/>
</dbReference>
<accession>A0A370L963</accession>
<evidence type="ECO:0000259" key="4">
    <source>
        <dbReference type="PROSITE" id="PS50887"/>
    </source>
</evidence>
<evidence type="ECO:0000313" key="5">
    <source>
        <dbReference type="EMBL" id="RDJ26931.1"/>
    </source>
</evidence>
<dbReference type="PROSITE" id="PS50110">
    <property type="entry name" value="RESPONSE_REGULATORY"/>
    <property type="match status" value="1"/>
</dbReference>
<dbReference type="Gene3D" id="3.20.20.450">
    <property type="entry name" value="EAL domain"/>
    <property type="match status" value="1"/>
</dbReference>
<dbReference type="Pfam" id="PF00072">
    <property type="entry name" value="Response_reg"/>
    <property type="match status" value="1"/>
</dbReference>
<dbReference type="SUPFAM" id="SSF55073">
    <property type="entry name" value="Nucleotide cyclase"/>
    <property type="match status" value="1"/>
</dbReference>
<dbReference type="SMART" id="SM00448">
    <property type="entry name" value="REC"/>
    <property type="match status" value="1"/>
</dbReference>
<dbReference type="PANTHER" id="PTHR44757:SF2">
    <property type="entry name" value="BIOFILM ARCHITECTURE MAINTENANCE PROTEIN MBAA"/>
    <property type="match status" value="1"/>
</dbReference>
<dbReference type="InterPro" id="IPR011006">
    <property type="entry name" value="CheY-like_superfamily"/>
</dbReference>
<dbReference type="InterPro" id="IPR052155">
    <property type="entry name" value="Biofilm_reg_signaling"/>
</dbReference>
<evidence type="ECO:0000313" key="6">
    <source>
        <dbReference type="Proteomes" id="UP000255207"/>
    </source>
</evidence>
<feature type="domain" description="GGDEF" evidence="4">
    <location>
        <begin position="429"/>
        <end position="562"/>
    </location>
</feature>
<evidence type="ECO:0000259" key="3">
    <source>
        <dbReference type="PROSITE" id="PS50883"/>
    </source>
</evidence>